<dbReference type="RefSeq" id="XP_028026681.1">
    <property type="nucleotide sequence ID" value="XM_028170880.1"/>
</dbReference>
<proteinExistence type="predicted"/>
<dbReference type="Proteomes" id="UP000504629">
    <property type="component" value="Unplaced"/>
</dbReference>
<dbReference type="OrthoDB" id="6127264at2759"/>
<gene>
    <name evidence="2" type="primary">LOC114240362</name>
</gene>
<accession>A0A6J2JBA0</accession>
<reference evidence="2" key="1">
    <citation type="submission" date="2025-08" db="UniProtKB">
        <authorList>
            <consortium name="RefSeq"/>
        </authorList>
    </citation>
    <scope>IDENTIFICATION</scope>
    <source>
        <tissue evidence="2">Silk gland</tissue>
    </source>
</reference>
<dbReference type="KEGG" id="bman:114240362"/>
<keyword evidence="1" id="KW-1185">Reference proteome</keyword>
<organism evidence="1 2">
    <name type="scientific">Bombyx mandarina</name>
    <name type="common">Wild silk moth</name>
    <name type="synonym">Wild silkworm</name>
    <dbReference type="NCBI Taxonomy" id="7092"/>
    <lineage>
        <taxon>Eukaryota</taxon>
        <taxon>Metazoa</taxon>
        <taxon>Ecdysozoa</taxon>
        <taxon>Arthropoda</taxon>
        <taxon>Hexapoda</taxon>
        <taxon>Insecta</taxon>
        <taxon>Pterygota</taxon>
        <taxon>Neoptera</taxon>
        <taxon>Endopterygota</taxon>
        <taxon>Lepidoptera</taxon>
        <taxon>Glossata</taxon>
        <taxon>Ditrysia</taxon>
        <taxon>Bombycoidea</taxon>
        <taxon>Bombycidae</taxon>
        <taxon>Bombycinae</taxon>
        <taxon>Bombyx</taxon>
    </lineage>
</organism>
<sequence length="148" mass="16884">MQLLLLIFIPFVVSEDTGIDDFSEEDFKCSLPDVTSPNQKVDINRIRADFSKISEVKFPGLIGPLNERLICKIKCIDGNWVGPLCASTPDGRFQPILRQCLYKHEHPLLAISFRNSSIEVSFTALTHIVVYFNVDYNRNFILKSIFTD</sequence>
<name>A0A6J2JBA0_BOMMA</name>
<evidence type="ECO:0000313" key="2">
    <source>
        <dbReference type="RefSeq" id="XP_028026681.1"/>
    </source>
</evidence>
<dbReference type="GeneID" id="114240362"/>
<evidence type="ECO:0000313" key="1">
    <source>
        <dbReference type="Proteomes" id="UP000504629"/>
    </source>
</evidence>
<protein>
    <submittedName>
        <fullName evidence="2">Locomotion-related protein Hikaru genki-like</fullName>
    </submittedName>
</protein>
<dbReference type="AlphaFoldDB" id="A0A6J2JBA0"/>